<name>A0A8S1MGG3_9CILI</name>
<accession>A0A8S1MGG3</accession>
<sequence>MTSMNQIMLFSLLKLPRIIIEHFKFILITISEGNHQTFTQSLSKISDDSIQQSCELHQLTKMLQKATFSFIFDFISHHTIKISKILQVYCFINLKIDLFQKSSTKNFSLFYFKQLSSLTQALYNNIFLAFN</sequence>
<gene>
    <name evidence="1" type="ORF">PSON_ATCC_30995.1.T0360136</name>
</gene>
<dbReference type="EMBL" id="CAJJDN010000036">
    <property type="protein sequence ID" value="CAD8077451.1"/>
    <property type="molecule type" value="Genomic_DNA"/>
</dbReference>
<reference evidence="1" key="1">
    <citation type="submission" date="2021-01" db="EMBL/GenBank/DDBJ databases">
        <authorList>
            <consortium name="Genoscope - CEA"/>
            <person name="William W."/>
        </authorList>
    </citation>
    <scope>NUCLEOTIDE SEQUENCE</scope>
</reference>
<dbReference type="AlphaFoldDB" id="A0A8S1MGG3"/>
<evidence type="ECO:0000313" key="2">
    <source>
        <dbReference type="Proteomes" id="UP000692954"/>
    </source>
</evidence>
<evidence type="ECO:0000313" key="1">
    <source>
        <dbReference type="EMBL" id="CAD8077451.1"/>
    </source>
</evidence>
<protein>
    <submittedName>
        <fullName evidence="1">Uncharacterized protein</fullName>
    </submittedName>
</protein>
<dbReference type="Proteomes" id="UP000692954">
    <property type="component" value="Unassembled WGS sequence"/>
</dbReference>
<proteinExistence type="predicted"/>
<keyword evidence="2" id="KW-1185">Reference proteome</keyword>
<comment type="caution">
    <text evidence="1">The sequence shown here is derived from an EMBL/GenBank/DDBJ whole genome shotgun (WGS) entry which is preliminary data.</text>
</comment>
<organism evidence="1 2">
    <name type="scientific">Paramecium sonneborni</name>
    <dbReference type="NCBI Taxonomy" id="65129"/>
    <lineage>
        <taxon>Eukaryota</taxon>
        <taxon>Sar</taxon>
        <taxon>Alveolata</taxon>
        <taxon>Ciliophora</taxon>
        <taxon>Intramacronucleata</taxon>
        <taxon>Oligohymenophorea</taxon>
        <taxon>Peniculida</taxon>
        <taxon>Parameciidae</taxon>
        <taxon>Paramecium</taxon>
    </lineage>
</organism>